<evidence type="ECO:0000259" key="7">
    <source>
        <dbReference type="PROSITE" id="PS50157"/>
    </source>
</evidence>
<feature type="region of interest" description="Disordered" evidence="6">
    <location>
        <begin position="179"/>
        <end position="326"/>
    </location>
</feature>
<dbReference type="GO" id="GO:0008270">
    <property type="term" value="F:zinc ion binding"/>
    <property type="evidence" value="ECO:0007669"/>
    <property type="project" value="UniProtKB-KW"/>
</dbReference>
<evidence type="ECO:0000256" key="3">
    <source>
        <dbReference type="ARBA" id="ARBA00022771"/>
    </source>
</evidence>
<dbReference type="GO" id="GO:0000785">
    <property type="term" value="C:chromatin"/>
    <property type="evidence" value="ECO:0007669"/>
    <property type="project" value="TreeGrafter"/>
</dbReference>
<feature type="domain" description="C2H2-type" evidence="7">
    <location>
        <begin position="20"/>
        <end position="49"/>
    </location>
</feature>
<keyword evidence="2" id="KW-0677">Repeat</keyword>
<dbReference type="FunFam" id="3.30.160.60:FF:002343">
    <property type="entry name" value="Zinc finger protein 33A"/>
    <property type="match status" value="1"/>
</dbReference>
<dbReference type="GO" id="GO:0005667">
    <property type="term" value="C:transcription regulator complex"/>
    <property type="evidence" value="ECO:0007669"/>
    <property type="project" value="TreeGrafter"/>
</dbReference>
<proteinExistence type="predicted"/>
<dbReference type="PANTHER" id="PTHR14003">
    <property type="entry name" value="TRANSCRIPTIONAL REPRESSOR PROTEIN YY"/>
    <property type="match status" value="1"/>
</dbReference>
<reference evidence="8 9" key="1">
    <citation type="submission" date="2016-05" db="EMBL/GenBank/DDBJ databases">
        <title>Genome sequencing reveals origins of a unique bacterial endosymbiosis in the earliest lineages of terrestrial Fungi.</title>
        <authorList>
            <consortium name="DOE Joint Genome Institute"/>
            <person name="Uehling J."/>
            <person name="Gryganskyi A."/>
            <person name="Hameed K."/>
            <person name="Tschaplinski T."/>
            <person name="Misztal P."/>
            <person name="Wu S."/>
            <person name="Desiro A."/>
            <person name="Vande Pol N."/>
            <person name="Du Z.-Y."/>
            <person name="Zienkiewicz A."/>
            <person name="Zienkiewicz K."/>
            <person name="Morin E."/>
            <person name="Tisserant E."/>
            <person name="Splivallo R."/>
            <person name="Hainaut M."/>
            <person name="Henrissat B."/>
            <person name="Ohm R."/>
            <person name="Kuo A."/>
            <person name="Yan J."/>
            <person name="Lipzen A."/>
            <person name="Nolan M."/>
            <person name="Labutti K."/>
            <person name="Barry K."/>
            <person name="Goldstein A."/>
            <person name="Labbe J."/>
            <person name="Schadt C."/>
            <person name="Tuskan G."/>
            <person name="Grigoriev I."/>
            <person name="Martin F."/>
            <person name="Vilgalys R."/>
            <person name="Bonito G."/>
        </authorList>
    </citation>
    <scope>NUCLEOTIDE SEQUENCE [LARGE SCALE GENOMIC DNA]</scope>
    <source>
        <strain evidence="8 9">AG-77</strain>
    </source>
</reference>
<evidence type="ECO:0000256" key="4">
    <source>
        <dbReference type="ARBA" id="ARBA00022833"/>
    </source>
</evidence>
<feature type="domain" description="C2H2-type" evidence="7">
    <location>
        <begin position="80"/>
        <end position="109"/>
    </location>
</feature>
<dbReference type="OrthoDB" id="654211at2759"/>
<keyword evidence="3 5" id="KW-0863">Zinc-finger</keyword>
<feature type="region of interest" description="Disordered" evidence="6">
    <location>
        <begin position="356"/>
        <end position="444"/>
    </location>
</feature>
<dbReference type="PANTHER" id="PTHR14003:SF22">
    <property type="entry name" value="FINGER DOMAIN PROTEIN, PUTATIVE (AFU_ORTHOLOGUE AFUA_4G11480)-RELATED"/>
    <property type="match status" value="1"/>
</dbReference>
<dbReference type="EMBL" id="KV442024">
    <property type="protein sequence ID" value="OAQ32651.1"/>
    <property type="molecule type" value="Genomic_DNA"/>
</dbReference>
<dbReference type="Proteomes" id="UP000078512">
    <property type="component" value="Unassembled WGS sequence"/>
</dbReference>
<feature type="compositionally biased region" description="Low complexity" evidence="6">
    <location>
        <begin position="358"/>
        <end position="385"/>
    </location>
</feature>
<organism evidence="8 9">
    <name type="scientific">Linnemannia elongata AG-77</name>
    <dbReference type="NCBI Taxonomy" id="1314771"/>
    <lineage>
        <taxon>Eukaryota</taxon>
        <taxon>Fungi</taxon>
        <taxon>Fungi incertae sedis</taxon>
        <taxon>Mucoromycota</taxon>
        <taxon>Mortierellomycotina</taxon>
        <taxon>Mortierellomycetes</taxon>
        <taxon>Mortierellales</taxon>
        <taxon>Mortierellaceae</taxon>
        <taxon>Linnemannia</taxon>
    </lineage>
</organism>
<feature type="compositionally biased region" description="Low complexity" evidence="6">
    <location>
        <begin position="179"/>
        <end position="202"/>
    </location>
</feature>
<evidence type="ECO:0000313" key="9">
    <source>
        <dbReference type="Proteomes" id="UP000078512"/>
    </source>
</evidence>
<dbReference type="Pfam" id="PF00096">
    <property type="entry name" value="zf-C2H2"/>
    <property type="match status" value="3"/>
</dbReference>
<dbReference type="AlphaFoldDB" id="A0A197K7H4"/>
<dbReference type="InterPro" id="IPR013087">
    <property type="entry name" value="Znf_C2H2_type"/>
</dbReference>
<feature type="domain" description="C2H2-type" evidence="7">
    <location>
        <begin position="110"/>
        <end position="140"/>
    </location>
</feature>
<evidence type="ECO:0000313" key="8">
    <source>
        <dbReference type="EMBL" id="OAQ32651.1"/>
    </source>
</evidence>
<dbReference type="Gene3D" id="3.30.160.60">
    <property type="entry name" value="Classic Zinc Finger"/>
    <property type="match status" value="4"/>
</dbReference>
<feature type="domain" description="C2H2-type" evidence="7">
    <location>
        <begin position="50"/>
        <end position="79"/>
    </location>
</feature>
<feature type="compositionally biased region" description="Low complexity" evidence="6">
    <location>
        <begin position="261"/>
        <end position="274"/>
    </location>
</feature>
<accession>A0A197K7H4</accession>
<evidence type="ECO:0000256" key="1">
    <source>
        <dbReference type="ARBA" id="ARBA00022723"/>
    </source>
</evidence>
<feature type="compositionally biased region" description="Polar residues" evidence="6">
    <location>
        <begin position="244"/>
        <end position="253"/>
    </location>
</feature>
<evidence type="ECO:0000256" key="6">
    <source>
        <dbReference type="SAM" id="MobiDB-lite"/>
    </source>
</evidence>
<feature type="compositionally biased region" description="Low complexity" evidence="6">
    <location>
        <begin position="401"/>
        <end position="421"/>
    </location>
</feature>
<dbReference type="PROSITE" id="PS50157">
    <property type="entry name" value="ZINC_FINGER_C2H2_2"/>
    <property type="match status" value="4"/>
</dbReference>
<dbReference type="FunFam" id="3.30.160.60:FF:000072">
    <property type="entry name" value="zinc finger protein 143 isoform X1"/>
    <property type="match status" value="1"/>
</dbReference>
<dbReference type="SMART" id="SM00355">
    <property type="entry name" value="ZnF_C2H2"/>
    <property type="match status" value="4"/>
</dbReference>
<dbReference type="PROSITE" id="PS00028">
    <property type="entry name" value="ZINC_FINGER_C2H2_1"/>
    <property type="match status" value="4"/>
</dbReference>
<evidence type="ECO:0000256" key="5">
    <source>
        <dbReference type="PROSITE-ProRule" id="PRU00042"/>
    </source>
</evidence>
<keyword evidence="4" id="KW-0862">Zinc</keyword>
<keyword evidence="9" id="KW-1185">Reference proteome</keyword>
<evidence type="ECO:0000256" key="2">
    <source>
        <dbReference type="ARBA" id="ARBA00022737"/>
    </source>
</evidence>
<dbReference type="GO" id="GO:0000978">
    <property type="term" value="F:RNA polymerase II cis-regulatory region sequence-specific DNA binding"/>
    <property type="evidence" value="ECO:0007669"/>
    <property type="project" value="TreeGrafter"/>
</dbReference>
<feature type="compositionally biased region" description="Low complexity" evidence="6">
    <location>
        <begin position="305"/>
        <end position="319"/>
    </location>
</feature>
<gene>
    <name evidence="8" type="ORF">K457DRAFT_289519</name>
</gene>
<dbReference type="FunFam" id="3.30.160.60:FF:000125">
    <property type="entry name" value="Putative zinc finger protein 143"/>
    <property type="match status" value="1"/>
</dbReference>
<dbReference type="STRING" id="1314771.A0A197K7H4"/>
<keyword evidence="1" id="KW-0479">Metal-binding</keyword>
<dbReference type="SUPFAM" id="SSF57667">
    <property type="entry name" value="beta-beta-alpha zinc fingers"/>
    <property type="match status" value="3"/>
</dbReference>
<dbReference type="GO" id="GO:0000981">
    <property type="term" value="F:DNA-binding transcription factor activity, RNA polymerase II-specific"/>
    <property type="evidence" value="ECO:0007669"/>
    <property type="project" value="UniProtKB-ARBA"/>
</dbReference>
<sequence>MDIGEIIHTAKRQELAARPFQCAWDDCHKAFSRRSDLARHGRIHTNERPFACEEPGCYKSFIQRSALTVHLRTHSGERPHMCEQPDCQKRFSDSSSLARHRRIHTGKRPYKCLVLFCNKSFCRKTTLIKHHRKEHQTVKNEPQEYSMYANSLPGHPHPPTLSTGVVDDGTAAFYGMVPSTSSASSSGSASSGSPTSPLASPLDYYNQQQYGRSAGAQQYPQQAPISPMTSPLSPTYASHGHPNNPYTTQTPQLSFAHHPSEQQQQQSHPQQLHLDMGPPSVYQYNSGDNNNAMSSPLQTPSHEGSPTSPTSPLSPMTPLGHMGPSAGTGPISANVVAAADSLAALGALAMDHLQHQQASPTSALRSPSSSTPYQQYPSHQQQEYQDYQGYPTSRHGPPSTYAQAQHQQQQHYHQQQQSPSSMGGGCAPNAGGYQGFSDPSSDQSMNGVEYARAASNGFPAQGIYQTYY</sequence>
<name>A0A197K7H4_9FUNG</name>
<dbReference type="InterPro" id="IPR036236">
    <property type="entry name" value="Znf_C2H2_sf"/>
</dbReference>
<feature type="compositionally biased region" description="Polar residues" evidence="6">
    <location>
        <begin position="282"/>
        <end position="304"/>
    </location>
</feature>
<dbReference type="GO" id="GO:0031519">
    <property type="term" value="C:PcG protein complex"/>
    <property type="evidence" value="ECO:0007669"/>
    <property type="project" value="TreeGrafter"/>
</dbReference>
<protein>
    <recommendedName>
        <fullName evidence="7">C2H2-type domain-containing protein</fullName>
    </recommendedName>
</protein>
<feature type="compositionally biased region" description="Polar residues" evidence="6">
    <location>
        <begin position="205"/>
        <end position="236"/>
    </location>
</feature>